<dbReference type="EMBL" id="BPLR01015779">
    <property type="protein sequence ID" value="GIY78686.1"/>
    <property type="molecule type" value="Genomic_DNA"/>
</dbReference>
<dbReference type="Proteomes" id="UP001054945">
    <property type="component" value="Unassembled WGS sequence"/>
</dbReference>
<accession>A0AAV4W879</accession>
<organism evidence="1 2">
    <name type="scientific">Caerostris extrusa</name>
    <name type="common">Bark spider</name>
    <name type="synonym">Caerostris bankana</name>
    <dbReference type="NCBI Taxonomy" id="172846"/>
    <lineage>
        <taxon>Eukaryota</taxon>
        <taxon>Metazoa</taxon>
        <taxon>Ecdysozoa</taxon>
        <taxon>Arthropoda</taxon>
        <taxon>Chelicerata</taxon>
        <taxon>Arachnida</taxon>
        <taxon>Araneae</taxon>
        <taxon>Araneomorphae</taxon>
        <taxon>Entelegynae</taxon>
        <taxon>Araneoidea</taxon>
        <taxon>Araneidae</taxon>
        <taxon>Caerostris</taxon>
    </lineage>
</organism>
<gene>
    <name evidence="1" type="ORF">CEXT_292661</name>
</gene>
<protein>
    <submittedName>
        <fullName evidence="1">Uncharacterized protein</fullName>
    </submittedName>
</protein>
<proteinExistence type="predicted"/>
<evidence type="ECO:0000313" key="2">
    <source>
        <dbReference type="Proteomes" id="UP001054945"/>
    </source>
</evidence>
<dbReference type="AlphaFoldDB" id="A0AAV4W879"/>
<sequence>MYKINTKIYHCRDTFVKTRTSPVFRKLSGMVIICFQLNVPFPVHRLGLGKPPLSRLVRYVHLHINIENSAGVCNSSENIWLEIFPQESAYLWKRFHWSKTNTNLPIFISANMNCW</sequence>
<name>A0AAV4W879_CAEEX</name>
<keyword evidence="2" id="KW-1185">Reference proteome</keyword>
<evidence type="ECO:0000313" key="1">
    <source>
        <dbReference type="EMBL" id="GIY78686.1"/>
    </source>
</evidence>
<reference evidence="1 2" key="1">
    <citation type="submission" date="2021-06" db="EMBL/GenBank/DDBJ databases">
        <title>Caerostris extrusa draft genome.</title>
        <authorList>
            <person name="Kono N."/>
            <person name="Arakawa K."/>
        </authorList>
    </citation>
    <scope>NUCLEOTIDE SEQUENCE [LARGE SCALE GENOMIC DNA]</scope>
</reference>
<comment type="caution">
    <text evidence="1">The sequence shown here is derived from an EMBL/GenBank/DDBJ whole genome shotgun (WGS) entry which is preliminary data.</text>
</comment>